<accession>A0A2T2XHS5</accession>
<dbReference type="AlphaFoldDB" id="A0A2T2XHS5"/>
<name>A0A2T2XHS5_9FIRM</name>
<protein>
    <submittedName>
        <fullName evidence="1">DUF4446 domain-containing protein</fullName>
    </submittedName>
</protein>
<dbReference type="InterPro" id="IPR027981">
    <property type="entry name" value="DUF4446"/>
</dbReference>
<comment type="caution">
    <text evidence="1">The sequence shown here is derived from an EMBL/GenBank/DDBJ whole genome shotgun (WGS) entry which is preliminary data.</text>
</comment>
<reference evidence="1 2" key="1">
    <citation type="journal article" date="2014" name="BMC Genomics">
        <title>Comparison of environmental and isolate Sulfobacillus genomes reveals diverse carbon, sulfur, nitrogen, and hydrogen metabolisms.</title>
        <authorList>
            <person name="Justice N.B."/>
            <person name="Norman A."/>
            <person name="Brown C.T."/>
            <person name="Singh A."/>
            <person name="Thomas B.C."/>
            <person name="Banfield J.F."/>
        </authorList>
    </citation>
    <scope>NUCLEOTIDE SEQUENCE [LARGE SCALE GENOMIC DNA]</scope>
    <source>
        <strain evidence="1">AMDSBA4</strain>
    </source>
</reference>
<organism evidence="1 2">
    <name type="scientific">Sulfobacillus benefaciens</name>
    <dbReference type="NCBI Taxonomy" id="453960"/>
    <lineage>
        <taxon>Bacteria</taxon>
        <taxon>Bacillati</taxon>
        <taxon>Bacillota</taxon>
        <taxon>Clostridia</taxon>
        <taxon>Eubacteriales</taxon>
        <taxon>Clostridiales Family XVII. Incertae Sedis</taxon>
        <taxon>Sulfobacillus</taxon>
    </lineage>
</organism>
<gene>
    <name evidence="1" type="ORF">C7B46_07495</name>
</gene>
<evidence type="ECO:0000313" key="1">
    <source>
        <dbReference type="EMBL" id="PSR33992.1"/>
    </source>
</evidence>
<dbReference type="EMBL" id="PXYW01000014">
    <property type="protein sequence ID" value="PSR33992.1"/>
    <property type="molecule type" value="Genomic_DNA"/>
</dbReference>
<sequence>MGSAVVSLLAILVALISAKRAGGWRRRYLAAFNNAGQTVEEVLIAARTAAESAVRQGEELEKRLSLLEQKQLYNFDKMGLVRFNPFQDTGADLSFSLSVLNDRGDGLVLTSLWGREEVRVYAKPVQQRESRYALSQEEKQAIDLALNSRQELGTETRNQRQRNK</sequence>
<proteinExistence type="predicted"/>
<dbReference type="Pfam" id="PF14584">
    <property type="entry name" value="DUF4446"/>
    <property type="match status" value="1"/>
</dbReference>
<dbReference type="Proteomes" id="UP000242972">
    <property type="component" value="Unassembled WGS sequence"/>
</dbReference>
<evidence type="ECO:0000313" key="2">
    <source>
        <dbReference type="Proteomes" id="UP000242972"/>
    </source>
</evidence>